<evidence type="ECO:0000313" key="3">
    <source>
        <dbReference type="Proteomes" id="UP001157006"/>
    </source>
</evidence>
<dbReference type="Proteomes" id="UP001157006">
    <property type="component" value="Chromosome 2"/>
</dbReference>
<accession>A0AAV0ZIV9</accession>
<feature type="compositionally biased region" description="Basic and acidic residues" evidence="1">
    <location>
        <begin position="148"/>
        <end position="157"/>
    </location>
</feature>
<feature type="region of interest" description="Disordered" evidence="1">
    <location>
        <begin position="126"/>
        <end position="157"/>
    </location>
</feature>
<gene>
    <name evidence="2" type="ORF">VFH_II083960</name>
</gene>
<organism evidence="2 3">
    <name type="scientific">Vicia faba</name>
    <name type="common">Broad bean</name>
    <name type="synonym">Faba vulgaris</name>
    <dbReference type="NCBI Taxonomy" id="3906"/>
    <lineage>
        <taxon>Eukaryota</taxon>
        <taxon>Viridiplantae</taxon>
        <taxon>Streptophyta</taxon>
        <taxon>Embryophyta</taxon>
        <taxon>Tracheophyta</taxon>
        <taxon>Spermatophyta</taxon>
        <taxon>Magnoliopsida</taxon>
        <taxon>eudicotyledons</taxon>
        <taxon>Gunneridae</taxon>
        <taxon>Pentapetalae</taxon>
        <taxon>rosids</taxon>
        <taxon>fabids</taxon>
        <taxon>Fabales</taxon>
        <taxon>Fabaceae</taxon>
        <taxon>Papilionoideae</taxon>
        <taxon>50 kb inversion clade</taxon>
        <taxon>NPAAA clade</taxon>
        <taxon>Hologalegina</taxon>
        <taxon>IRL clade</taxon>
        <taxon>Fabeae</taxon>
        <taxon>Vicia</taxon>
    </lineage>
</organism>
<keyword evidence="3" id="KW-1185">Reference proteome</keyword>
<dbReference type="EMBL" id="OX451737">
    <property type="protein sequence ID" value="CAI8597488.1"/>
    <property type="molecule type" value="Genomic_DNA"/>
</dbReference>
<reference evidence="2 3" key="1">
    <citation type="submission" date="2023-01" db="EMBL/GenBank/DDBJ databases">
        <authorList>
            <person name="Kreplak J."/>
        </authorList>
    </citation>
    <scope>NUCLEOTIDE SEQUENCE [LARGE SCALE GENOMIC DNA]</scope>
</reference>
<protein>
    <submittedName>
        <fullName evidence="2">Uncharacterized protein</fullName>
    </submittedName>
</protein>
<dbReference type="AlphaFoldDB" id="A0AAV0ZIV9"/>
<name>A0AAV0ZIV9_VICFA</name>
<sequence length="186" mass="21447">MSLFNPTRIFISSLPHQSSFHHSHTNLHLVLSLFSPSLNLVSSNLLQSSSTLHHPQSQKEFTFYKSLYSLLFTVSPNHHRPVLHHRPSSHNILFPPSIHLNNLYLRKNLQQSATLIFKISIETPTSPSFSSKTTHTRNLRRQPQQFTESRKKSQKTDKNIIERDMYLNLSGLTIFSVAVQESLEHL</sequence>
<evidence type="ECO:0000256" key="1">
    <source>
        <dbReference type="SAM" id="MobiDB-lite"/>
    </source>
</evidence>
<proteinExistence type="predicted"/>
<evidence type="ECO:0000313" key="2">
    <source>
        <dbReference type="EMBL" id="CAI8597488.1"/>
    </source>
</evidence>